<organism evidence="3 4">
    <name type="scientific">Sporofaciens musculi</name>
    <dbReference type="NCBI Taxonomy" id="2681861"/>
    <lineage>
        <taxon>Bacteria</taxon>
        <taxon>Bacillati</taxon>
        <taxon>Bacillota</taxon>
        <taxon>Clostridia</taxon>
        <taxon>Lachnospirales</taxon>
        <taxon>Lachnospiraceae</taxon>
        <taxon>Sporofaciens</taxon>
    </lineage>
</organism>
<comment type="caution">
    <text evidence="3">The sequence shown here is derived from an EMBL/GenBank/DDBJ whole genome shotgun (WGS) entry which is preliminary data.</text>
</comment>
<dbReference type="SUPFAM" id="SSF55331">
    <property type="entry name" value="Tautomerase/MIF"/>
    <property type="match status" value="1"/>
</dbReference>
<dbReference type="NCBIfam" id="NF041920">
    <property type="entry name" value="DmpI"/>
    <property type="match status" value="1"/>
</dbReference>
<evidence type="ECO:0000313" key="4">
    <source>
        <dbReference type="Proteomes" id="UP000460412"/>
    </source>
</evidence>
<dbReference type="InterPro" id="IPR014347">
    <property type="entry name" value="Tautomerase/MIF_sf"/>
</dbReference>
<keyword evidence="4" id="KW-1185">Reference proteome</keyword>
<reference evidence="3 4" key="1">
    <citation type="submission" date="2019-12" db="EMBL/GenBank/DDBJ databases">
        <title>Sporaefaciens musculi gen. nov., sp. nov., a novel bacterium isolated from the caecum of an obese mouse.</title>
        <authorList>
            <person name="Rasmussen T.S."/>
            <person name="Streidl T."/>
            <person name="Hitch T.C.A."/>
            <person name="Wortmann E."/>
            <person name="Deptula P."/>
            <person name="Hansen M."/>
            <person name="Nielsen D.S."/>
            <person name="Clavel T."/>
            <person name="Vogensen F.K."/>
        </authorList>
    </citation>
    <scope>NUCLEOTIDE SEQUENCE [LARGE SCALE GENOMIC DNA]</scope>
    <source>
        <strain evidence="3 4">WCA-9-b2</strain>
    </source>
</reference>
<dbReference type="AlphaFoldDB" id="A0A7X3SHR9"/>
<gene>
    <name evidence="3" type="ORF">GN277_04590</name>
</gene>
<sequence>MPYITVESGTLSDKQKEELIKRLTEVSSEIMEVPQEFFVTTIKEVPDINFGIGGKTIDKVKAEYMQIFVNKNLHVHE</sequence>
<dbReference type="InterPro" id="IPR004370">
    <property type="entry name" value="4-OT-like_dom"/>
</dbReference>
<name>A0A7X3SHR9_9FIRM</name>
<evidence type="ECO:0000313" key="3">
    <source>
        <dbReference type="EMBL" id="MXP74679.1"/>
    </source>
</evidence>
<feature type="domain" description="4-oxalocrotonate tautomerase-like" evidence="2">
    <location>
        <begin position="4"/>
        <end position="57"/>
    </location>
</feature>
<dbReference type="GO" id="GO:0016853">
    <property type="term" value="F:isomerase activity"/>
    <property type="evidence" value="ECO:0007669"/>
    <property type="project" value="UniProtKB-KW"/>
</dbReference>
<dbReference type="RefSeq" id="WP_159750028.1">
    <property type="nucleotide sequence ID" value="NZ_WUQX01000001.1"/>
</dbReference>
<evidence type="ECO:0000256" key="1">
    <source>
        <dbReference type="ARBA" id="ARBA00023235"/>
    </source>
</evidence>
<dbReference type="Gene3D" id="3.30.429.10">
    <property type="entry name" value="Macrophage Migration Inhibitory Factor"/>
    <property type="match status" value="1"/>
</dbReference>
<proteinExistence type="predicted"/>
<keyword evidence="1" id="KW-0413">Isomerase</keyword>
<dbReference type="Proteomes" id="UP000460412">
    <property type="component" value="Unassembled WGS sequence"/>
</dbReference>
<dbReference type="EMBL" id="WUQX01000001">
    <property type="protein sequence ID" value="MXP74679.1"/>
    <property type="molecule type" value="Genomic_DNA"/>
</dbReference>
<evidence type="ECO:0000259" key="2">
    <source>
        <dbReference type="Pfam" id="PF01361"/>
    </source>
</evidence>
<dbReference type="Pfam" id="PF01361">
    <property type="entry name" value="Tautomerase"/>
    <property type="match status" value="1"/>
</dbReference>
<accession>A0A7X3SHR9</accession>
<protein>
    <submittedName>
        <fullName evidence="3">4-oxalocrotonate tautomerase</fullName>
    </submittedName>
</protein>